<dbReference type="KEGG" id="psco:LY89DRAFT_699090"/>
<feature type="active site" description="Charge relay system" evidence="5">
    <location>
        <position position="176"/>
    </location>
</feature>
<gene>
    <name evidence="9" type="ORF">LY89DRAFT_699090</name>
</gene>
<feature type="chain" id="PRO_5008267728" evidence="7">
    <location>
        <begin position="21"/>
        <end position="380"/>
    </location>
</feature>
<sequence length="380" mass="39809">MHFSPLSSSAVILIATLSNAAPVTTIIPGVNITSTNAAAENLIPNSWFLVYTNGTSDADFNNHIQKIHTKLGKTPSSTFNLNGFKAILMDTDATGLAQIGTDAVIDHVEYNVQMSLDPMLAASAVTKKTSPAPIKNSNQLNAPWGLSRISHKNLGKYTDYLYDSSACDGTVAYVLDTGIMDTDIEGHGTHCAGIVIGEESGVCKFGEAVAVKHISTPSKRAKLHKSVQTISIAGPYSPMLNALVNAVVLGGMPVVVSAGNQGADASDYSPGSALDSMTTGAIDQNDNRPNWSNWGPSVYIFAPGVDIESTWITCDTCYLTQSGTSMAAPHMAGLAMYFMAKENLVIPMTVIQAVIGAASVGLVGNPQGSYNKIGYNADGA</sequence>
<dbReference type="InterPro" id="IPR036852">
    <property type="entry name" value="Peptidase_S8/S53_dom_sf"/>
</dbReference>
<evidence type="ECO:0000313" key="9">
    <source>
        <dbReference type="EMBL" id="KUJ14110.1"/>
    </source>
</evidence>
<dbReference type="GeneID" id="28826757"/>
<dbReference type="GO" id="GO:0004252">
    <property type="term" value="F:serine-type endopeptidase activity"/>
    <property type="evidence" value="ECO:0007669"/>
    <property type="project" value="UniProtKB-UniRule"/>
</dbReference>
<protein>
    <submittedName>
        <fullName evidence="9">Subtilisin-like protein</fullName>
    </submittedName>
</protein>
<evidence type="ECO:0000256" key="7">
    <source>
        <dbReference type="SAM" id="SignalP"/>
    </source>
</evidence>
<dbReference type="PROSITE" id="PS51892">
    <property type="entry name" value="SUBTILASE"/>
    <property type="match status" value="1"/>
</dbReference>
<dbReference type="OrthoDB" id="206201at2759"/>
<dbReference type="CDD" id="cd04077">
    <property type="entry name" value="Peptidases_S8_PCSK9_ProteinaseK_like"/>
    <property type="match status" value="1"/>
</dbReference>
<keyword evidence="7" id="KW-0732">Signal</keyword>
<dbReference type="SUPFAM" id="SSF52743">
    <property type="entry name" value="Subtilisin-like"/>
    <property type="match status" value="1"/>
</dbReference>
<dbReference type="Pfam" id="PF00082">
    <property type="entry name" value="Peptidase_S8"/>
    <property type="match status" value="1"/>
</dbReference>
<evidence type="ECO:0000256" key="4">
    <source>
        <dbReference type="ARBA" id="ARBA00022825"/>
    </source>
</evidence>
<keyword evidence="4 5" id="KW-0720">Serine protease</keyword>
<dbReference type="PROSITE" id="PS00136">
    <property type="entry name" value="SUBTILASE_ASP"/>
    <property type="match status" value="1"/>
</dbReference>
<dbReference type="RefSeq" id="XP_018068465.1">
    <property type="nucleotide sequence ID" value="XM_018217031.1"/>
</dbReference>
<feature type="active site" description="Charge relay system" evidence="5">
    <location>
        <position position="187"/>
    </location>
</feature>
<dbReference type="PANTHER" id="PTHR43806:SF11">
    <property type="entry name" value="CEREVISIN-RELATED"/>
    <property type="match status" value="1"/>
</dbReference>
<evidence type="ECO:0000256" key="6">
    <source>
        <dbReference type="RuleBase" id="RU003355"/>
    </source>
</evidence>
<dbReference type="EMBL" id="KQ947421">
    <property type="protein sequence ID" value="KUJ14110.1"/>
    <property type="molecule type" value="Genomic_DNA"/>
</dbReference>
<dbReference type="PANTHER" id="PTHR43806">
    <property type="entry name" value="PEPTIDASE S8"/>
    <property type="match status" value="1"/>
</dbReference>
<feature type="active site" description="Charge relay system" evidence="5">
    <location>
        <position position="325"/>
    </location>
</feature>
<dbReference type="Proteomes" id="UP000070700">
    <property type="component" value="Unassembled WGS sequence"/>
</dbReference>
<evidence type="ECO:0000259" key="8">
    <source>
        <dbReference type="Pfam" id="PF00082"/>
    </source>
</evidence>
<proteinExistence type="inferred from homology"/>
<dbReference type="AlphaFoldDB" id="A0A194X1N9"/>
<dbReference type="InterPro" id="IPR050131">
    <property type="entry name" value="Peptidase_S8_subtilisin-like"/>
</dbReference>
<keyword evidence="3 5" id="KW-0378">Hydrolase</keyword>
<dbReference type="PROSITE" id="PS00138">
    <property type="entry name" value="SUBTILASE_SER"/>
    <property type="match status" value="1"/>
</dbReference>
<feature type="signal peptide" evidence="7">
    <location>
        <begin position="1"/>
        <end position="20"/>
    </location>
</feature>
<organism evidence="9 10">
    <name type="scientific">Mollisia scopiformis</name>
    <name type="common">Conifer needle endophyte fungus</name>
    <name type="synonym">Phialocephala scopiformis</name>
    <dbReference type="NCBI Taxonomy" id="149040"/>
    <lineage>
        <taxon>Eukaryota</taxon>
        <taxon>Fungi</taxon>
        <taxon>Dikarya</taxon>
        <taxon>Ascomycota</taxon>
        <taxon>Pezizomycotina</taxon>
        <taxon>Leotiomycetes</taxon>
        <taxon>Helotiales</taxon>
        <taxon>Mollisiaceae</taxon>
        <taxon>Mollisia</taxon>
    </lineage>
</organism>
<evidence type="ECO:0000256" key="3">
    <source>
        <dbReference type="ARBA" id="ARBA00022801"/>
    </source>
</evidence>
<keyword evidence="10" id="KW-1185">Reference proteome</keyword>
<feature type="domain" description="Peptidase S8/S53" evidence="8">
    <location>
        <begin position="176"/>
        <end position="358"/>
    </location>
</feature>
<dbReference type="InterPro" id="IPR000209">
    <property type="entry name" value="Peptidase_S8/S53_dom"/>
</dbReference>
<dbReference type="Gene3D" id="3.40.50.200">
    <property type="entry name" value="Peptidase S8/S53 domain"/>
    <property type="match status" value="1"/>
</dbReference>
<dbReference type="InterPro" id="IPR023828">
    <property type="entry name" value="Peptidase_S8_Ser-AS"/>
</dbReference>
<dbReference type="PRINTS" id="PR00723">
    <property type="entry name" value="SUBTILISIN"/>
</dbReference>
<evidence type="ECO:0000256" key="5">
    <source>
        <dbReference type="PROSITE-ProRule" id="PRU01240"/>
    </source>
</evidence>
<reference evidence="9 10" key="1">
    <citation type="submission" date="2015-10" db="EMBL/GenBank/DDBJ databases">
        <title>Full genome of DAOMC 229536 Phialocephala scopiformis, a fungal endophyte of spruce producing the potent anti-insectan compound rugulosin.</title>
        <authorList>
            <consortium name="DOE Joint Genome Institute"/>
            <person name="Walker A.K."/>
            <person name="Frasz S.L."/>
            <person name="Seifert K.A."/>
            <person name="Miller J.D."/>
            <person name="Mondo S.J."/>
            <person name="Labutti K."/>
            <person name="Lipzen A."/>
            <person name="Dockter R."/>
            <person name="Kennedy M."/>
            <person name="Grigoriev I.V."/>
            <person name="Spatafora J.W."/>
        </authorList>
    </citation>
    <scope>NUCLEOTIDE SEQUENCE [LARGE SCALE GENOMIC DNA]</scope>
    <source>
        <strain evidence="9 10">CBS 120377</strain>
    </source>
</reference>
<dbReference type="InterPro" id="IPR015500">
    <property type="entry name" value="Peptidase_S8_subtilisin-rel"/>
</dbReference>
<accession>A0A194X1N9</accession>
<dbReference type="InParanoid" id="A0A194X1N9"/>
<keyword evidence="2 5" id="KW-0645">Protease</keyword>
<dbReference type="InterPro" id="IPR034193">
    <property type="entry name" value="PCSK9_ProteinaseK-like"/>
</dbReference>
<evidence type="ECO:0000256" key="1">
    <source>
        <dbReference type="ARBA" id="ARBA00011073"/>
    </source>
</evidence>
<name>A0A194X1N9_MOLSC</name>
<comment type="similarity">
    <text evidence="1 5 6">Belongs to the peptidase S8 family.</text>
</comment>
<dbReference type="InterPro" id="IPR023827">
    <property type="entry name" value="Peptidase_S8_Asp-AS"/>
</dbReference>
<dbReference type="GO" id="GO:0006508">
    <property type="term" value="P:proteolysis"/>
    <property type="evidence" value="ECO:0007669"/>
    <property type="project" value="UniProtKB-KW"/>
</dbReference>
<evidence type="ECO:0000313" key="10">
    <source>
        <dbReference type="Proteomes" id="UP000070700"/>
    </source>
</evidence>
<evidence type="ECO:0000256" key="2">
    <source>
        <dbReference type="ARBA" id="ARBA00022670"/>
    </source>
</evidence>